<reference evidence="2" key="1">
    <citation type="submission" date="2015-08" db="EMBL/GenBank/DDBJ databases">
        <title>Fjat-10028 dsm 16317.</title>
        <authorList>
            <person name="Liu B."/>
            <person name="Wang J."/>
            <person name="Zhu Y."/>
            <person name="Liu G."/>
            <person name="Chen Q."/>
            <person name="Chen Z."/>
            <person name="Lan J."/>
            <person name="Che J."/>
            <person name="Ge C."/>
            <person name="Shi H."/>
            <person name="Pan Z."/>
            <person name="Liu X."/>
        </authorList>
    </citation>
    <scope>NUCLEOTIDE SEQUENCE [LARGE SCALE GENOMIC DNA]</scope>
    <source>
        <strain evidence="2">DSM 16317</strain>
    </source>
</reference>
<comment type="caution">
    <text evidence="1">The sequence shown here is derived from an EMBL/GenBank/DDBJ whole genome shotgun (WGS) entry which is preliminary data.</text>
</comment>
<protein>
    <submittedName>
        <fullName evidence="1">Uncharacterized protein</fullName>
    </submittedName>
</protein>
<accession>A0A0M0LDJ2</accession>
<dbReference type="EMBL" id="LILB01000005">
    <property type="protein sequence ID" value="KOO48967.1"/>
    <property type="molecule type" value="Genomic_DNA"/>
</dbReference>
<dbReference type="AlphaFoldDB" id="A0A0M0LDJ2"/>
<name>A0A0M0LDJ2_9BACL</name>
<keyword evidence="2" id="KW-1185">Reference proteome</keyword>
<evidence type="ECO:0000313" key="2">
    <source>
        <dbReference type="Proteomes" id="UP000036867"/>
    </source>
</evidence>
<proteinExistence type="predicted"/>
<dbReference type="Proteomes" id="UP000036867">
    <property type="component" value="Unassembled WGS sequence"/>
</dbReference>
<sequence>MAELSISQMADPALGGPLIGEMSVSIFTPSCGWAVPESIGLLNPAWIQSDRADRGSQLLGNLADE</sequence>
<gene>
    <name evidence="1" type="ORF">AMD00_11215</name>
</gene>
<evidence type="ECO:0000313" key="1">
    <source>
        <dbReference type="EMBL" id="KOO48967.1"/>
    </source>
</evidence>
<organism evidence="1 2">
    <name type="scientific">Viridibacillus arvi</name>
    <dbReference type="NCBI Taxonomy" id="263475"/>
    <lineage>
        <taxon>Bacteria</taxon>
        <taxon>Bacillati</taxon>
        <taxon>Bacillota</taxon>
        <taxon>Bacilli</taxon>
        <taxon>Bacillales</taxon>
        <taxon>Caryophanaceae</taxon>
        <taxon>Viridibacillus</taxon>
    </lineage>
</organism>